<dbReference type="EMBL" id="JAGTUF010000005">
    <property type="protein sequence ID" value="MBR9971637.1"/>
    <property type="molecule type" value="Genomic_DNA"/>
</dbReference>
<dbReference type="PANTHER" id="PTHR46268:SF15">
    <property type="entry name" value="UNIVERSAL STRESS PROTEIN HP_0031"/>
    <property type="match status" value="1"/>
</dbReference>
<dbReference type="InterPro" id="IPR006016">
    <property type="entry name" value="UspA"/>
</dbReference>
<evidence type="ECO:0000313" key="4">
    <source>
        <dbReference type="Proteomes" id="UP000680714"/>
    </source>
</evidence>
<feature type="domain" description="UspA" evidence="2">
    <location>
        <begin position="1"/>
        <end position="113"/>
    </location>
</feature>
<reference evidence="3 4" key="1">
    <citation type="submission" date="2021-04" db="EMBL/GenBank/DDBJ databases">
        <title>Magnetospirillum sulfuroxidans sp. nov., a facultative chemolithoautotrophic sulfur-oxidizing alphaproteobacterium isolated from freshwater sediment and proposals for Paramagetospirillum gen. nov., and Magnetospirillaceae fam. nov.</title>
        <authorList>
            <person name="Koziaeva V."/>
            <person name="Geelhoed J.S."/>
            <person name="Sorokin D.Y."/>
            <person name="Grouzdev D.S."/>
        </authorList>
    </citation>
    <scope>NUCLEOTIDE SEQUENCE [LARGE SCALE GENOMIC DNA]</scope>
    <source>
        <strain evidence="3 4">J10</strain>
    </source>
</reference>
<evidence type="ECO:0000256" key="1">
    <source>
        <dbReference type="ARBA" id="ARBA00008791"/>
    </source>
</evidence>
<name>A0ABS5IBV5_9PROT</name>
<dbReference type="Gene3D" id="3.40.50.12370">
    <property type="match status" value="1"/>
</dbReference>
<dbReference type="PRINTS" id="PR01438">
    <property type="entry name" value="UNVRSLSTRESS"/>
</dbReference>
<comment type="similarity">
    <text evidence="1">Belongs to the universal stress protein A family.</text>
</comment>
<organism evidence="3 4">
    <name type="scientific">Magnetospirillum sulfuroxidans</name>
    <dbReference type="NCBI Taxonomy" id="611300"/>
    <lineage>
        <taxon>Bacteria</taxon>
        <taxon>Pseudomonadati</taxon>
        <taxon>Pseudomonadota</taxon>
        <taxon>Alphaproteobacteria</taxon>
        <taxon>Rhodospirillales</taxon>
        <taxon>Rhodospirillaceae</taxon>
        <taxon>Magnetospirillum</taxon>
    </lineage>
</organism>
<proteinExistence type="inferred from homology"/>
<dbReference type="RefSeq" id="WP_211547600.1">
    <property type="nucleotide sequence ID" value="NZ_JAGTUF010000005.1"/>
</dbReference>
<gene>
    <name evidence="3" type="ORF">KEC16_07915</name>
</gene>
<dbReference type="SUPFAM" id="SSF52402">
    <property type="entry name" value="Adenine nucleotide alpha hydrolases-like"/>
    <property type="match status" value="2"/>
</dbReference>
<accession>A0ABS5IBV5</accession>
<dbReference type="PANTHER" id="PTHR46268">
    <property type="entry name" value="STRESS RESPONSE PROTEIN NHAX"/>
    <property type="match status" value="1"/>
</dbReference>
<sequence>MYKDILVHLDGGHRDPLRIEAAAILAKRFGGRLTGLFARAENQRVAVIARRGSEAFEAAALISERQFAETTAAAGIPTRWWRLEHGEQSHVLAETAIAARFHDLVIVGQHHEGKDAPEDLIEQLVLQSGRPVLILPSVDTYPTIGSNIMVAWNGGREASRALHDSMPLLEGAEAVEIISVRAQQRSPDAKLPPLSIIEHMTQHGAKVTREVLAGEDIGVMDLLLSRAFDQGCDLLVMGGHGGYHLPFFKGAGTRHILKHMTLPVLMSH</sequence>
<keyword evidence="4" id="KW-1185">Reference proteome</keyword>
<dbReference type="Pfam" id="PF00582">
    <property type="entry name" value="Usp"/>
    <property type="match status" value="1"/>
</dbReference>
<evidence type="ECO:0000259" key="2">
    <source>
        <dbReference type="Pfam" id="PF00582"/>
    </source>
</evidence>
<protein>
    <submittedName>
        <fullName evidence="3">Universal stress protein</fullName>
    </submittedName>
</protein>
<comment type="caution">
    <text evidence="3">The sequence shown here is derived from an EMBL/GenBank/DDBJ whole genome shotgun (WGS) entry which is preliminary data.</text>
</comment>
<dbReference type="CDD" id="cd00293">
    <property type="entry name" value="USP-like"/>
    <property type="match status" value="1"/>
</dbReference>
<dbReference type="Proteomes" id="UP000680714">
    <property type="component" value="Unassembled WGS sequence"/>
</dbReference>
<evidence type="ECO:0000313" key="3">
    <source>
        <dbReference type="EMBL" id="MBR9971637.1"/>
    </source>
</evidence>
<dbReference type="InterPro" id="IPR006015">
    <property type="entry name" value="Universal_stress_UspA"/>
</dbReference>